<feature type="transmembrane region" description="Helical" evidence="1">
    <location>
        <begin position="41"/>
        <end position="62"/>
    </location>
</feature>
<reference evidence="2" key="1">
    <citation type="submission" date="2020-09" db="EMBL/GenBank/DDBJ databases">
        <title>Bacillus faecalis sp. nov., a moderately halophilic bacterium isolated from cow faeces.</title>
        <authorList>
            <person name="Jiang L."/>
            <person name="Lee J."/>
        </authorList>
    </citation>
    <scope>NUCLEOTIDE SEQUENCE</scope>
    <source>
        <strain evidence="2">AGMB 02131</strain>
    </source>
</reference>
<dbReference type="AlphaFoldDB" id="A0A927D0N6"/>
<evidence type="ECO:0000313" key="3">
    <source>
        <dbReference type="Proteomes" id="UP000602076"/>
    </source>
</evidence>
<protein>
    <submittedName>
        <fullName evidence="2">Uncharacterized protein</fullName>
    </submittedName>
</protein>
<dbReference type="Proteomes" id="UP000602076">
    <property type="component" value="Unassembled WGS sequence"/>
</dbReference>
<evidence type="ECO:0000256" key="1">
    <source>
        <dbReference type="SAM" id="Phobius"/>
    </source>
</evidence>
<gene>
    <name evidence="2" type="ORF">IEO70_13215</name>
</gene>
<organism evidence="2 3">
    <name type="scientific">Peribacillus faecalis</name>
    <dbReference type="NCBI Taxonomy" id="2772559"/>
    <lineage>
        <taxon>Bacteria</taxon>
        <taxon>Bacillati</taxon>
        <taxon>Bacillota</taxon>
        <taxon>Bacilli</taxon>
        <taxon>Bacillales</taxon>
        <taxon>Bacillaceae</taxon>
        <taxon>Peribacillus</taxon>
    </lineage>
</organism>
<sequence>MRLIEKVLYIFYSLLLFGFLIKVLGWVWMFADVPMTPETDLLGLFLTAVIFFLSFLLTIFAFKVIRETD</sequence>
<keyword evidence="3" id="KW-1185">Reference proteome</keyword>
<feature type="transmembrane region" description="Helical" evidence="1">
    <location>
        <begin position="7"/>
        <end position="29"/>
    </location>
</feature>
<keyword evidence="1" id="KW-0472">Membrane</keyword>
<evidence type="ECO:0000313" key="2">
    <source>
        <dbReference type="EMBL" id="MBD3109305.1"/>
    </source>
</evidence>
<keyword evidence="1" id="KW-1133">Transmembrane helix</keyword>
<comment type="caution">
    <text evidence="2">The sequence shown here is derived from an EMBL/GenBank/DDBJ whole genome shotgun (WGS) entry which is preliminary data.</text>
</comment>
<keyword evidence="1" id="KW-0812">Transmembrane</keyword>
<name>A0A927D0N6_9BACI</name>
<proteinExistence type="predicted"/>
<dbReference type="EMBL" id="JACXSI010000032">
    <property type="protein sequence ID" value="MBD3109305.1"/>
    <property type="molecule type" value="Genomic_DNA"/>
</dbReference>
<accession>A0A927D0N6</accession>
<dbReference type="RefSeq" id="WP_190998842.1">
    <property type="nucleotide sequence ID" value="NZ_JACXSI010000032.1"/>
</dbReference>